<evidence type="ECO:0000313" key="2">
    <source>
        <dbReference type="EMBL" id="EME35714.1"/>
    </source>
</evidence>
<protein>
    <recommendedName>
        <fullName evidence="4">DUF3027 domain-containing protein</fullName>
    </recommendedName>
</protein>
<dbReference type="InterPro" id="IPR021391">
    <property type="entry name" value="DUF3027"/>
</dbReference>
<dbReference type="Proteomes" id="UP000009877">
    <property type="component" value="Unassembled WGS sequence"/>
</dbReference>
<sequence length="195" mass="21239">MTDQSTTTHDQGPERSPDVQLAARRDLALAALRSIVPADEIGEGHRVRADGELLVTHLFPATARGSRGWEWYVTLTRVPGSEEATVCESGMLPGEDALLAPAWVPWSERVLDSDHDEDREGEPGAEPDETEESDGSEESDTDDGSDQEEPEDSESEDQERPDPQERDPDRDAAQADSRDHGQDGSEQSPGIDPAP</sequence>
<feature type="compositionally biased region" description="Polar residues" evidence="1">
    <location>
        <begin position="1"/>
        <end position="10"/>
    </location>
</feature>
<feature type="region of interest" description="Disordered" evidence="1">
    <location>
        <begin position="1"/>
        <end position="20"/>
    </location>
</feature>
<comment type="caution">
    <text evidence="2">The sequence shown here is derived from an EMBL/GenBank/DDBJ whole genome shotgun (WGS) entry which is preliminary data.</text>
</comment>
<feature type="region of interest" description="Disordered" evidence="1">
    <location>
        <begin position="111"/>
        <end position="195"/>
    </location>
</feature>
<feature type="compositionally biased region" description="Acidic residues" evidence="1">
    <location>
        <begin position="123"/>
        <end position="157"/>
    </location>
</feature>
<dbReference type="Pfam" id="PF11228">
    <property type="entry name" value="DUF3027"/>
    <property type="match status" value="1"/>
</dbReference>
<proteinExistence type="predicted"/>
<feature type="compositionally biased region" description="Basic and acidic residues" evidence="1">
    <location>
        <begin position="111"/>
        <end position="122"/>
    </location>
</feature>
<organism evidence="2 3">
    <name type="scientific">Kocuria palustris PEL</name>
    <dbReference type="NCBI Taxonomy" id="1236550"/>
    <lineage>
        <taxon>Bacteria</taxon>
        <taxon>Bacillati</taxon>
        <taxon>Actinomycetota</taxon>
        <taxon>Actinomycetes</taxon>
        <taxon>Micrococcales</taxon>
        <taxon>Micrococcaceae</taxon>
        <taxon>Kocuria</taxon>
    </lineage>
</organism>
<feature type="compositionally biased region" description="Basic and acidic residues" evidence="1">
    <location>
        <begin position="158"/>
        <end position="183"/>
    </location>
</feature>
<dbReference type="EMBL" id="ANHZ02000023">
    <property type="protein sequence ID" value="EME35714.1"/>
    <property type="molecule type" value="Genomic_DNA"/>
</dbReference>
<gene>
    <name evidence="2" type="ORF">C884_01347</name>
</gene>
<feature type="compositionally biased region" description="Basic and acidic residues" evidence="1">
    <location>
        <begin position="11"/>
        <end position="20"/>
    </location>
</feature>
<name>M2YAP0_9MICC</name>
<accession>M2YAP0</accession>
<reference evidence="2 3" key="1">
    <citation type="journal article" date="2014" name="Genome Announc.">
        <title>Draft Genome Sequence of Kocuria palustris PEL.</title>
        <authorList>
            <person name="Sharma G."/>
            <person name="Khatri I."/>
            <person name="Subramanian S."/>
        </authorList>
    </citation>
    <scope>NUCLEOTIDE SEQUENCE [LARGE SCALE GENOMIC DNA]</scope>
    <source>
        <strain evidence="2 3">PEL</strain>
    </source>
</reference>
<evidence type="ECO:0000313" key="3">
    <source>
        <dbReference type="Proteomes" id="UP000009877"/>
    </source>
</evidence>
<evidence type="ECO:0000256" key="1">
    <source>
        <dbReference type="SAM" id="MobiDB-lite"/>
    </source>
</evidence>
<dbReference type="RefSeq" id="WP_006215573.1">
    <property type="nucleotide sequence ID" value="NZ_ANHZ02000023.1"/>
</dbReference>
<evidence type="ECO:0008006" key="4">
    <source>
        <dbReference type="Google" id="ProtNLM"/>
    </source>
</evidence>
<dbReference type="STRING" id="71999.KPaMU14_02375"/>
<keyword evidence="3" id="KW-1185">Reference proteome</keyword>
<dbReference type="AlphaFoldDB" id="M2YAP0"/>